<accession>A0ABU8F6K0</accession>
<gene>
    <name evidence="1" type="ORF">WAX74_13495</name>
</gene>
<sequence length="143" mass="16077">MLEIKKIVGTIVLFVVLLSASTIYASGLPQNTLSKWYGQAFVKESGSKREFVSSDIDKTFEVVNIFLLETLESFETSIVGMISNQIKESKASIEGYQQDTKSQLDQSVTELKEVKLEDSVDNEKIEDEIDQDIEEVLKEVFGN</sequence>
<protein>
    <submittedName>
        <fullName evidence="1">Uncharacterized protein</fullName>
    </submittedName>
</protein>
<name>A0ABU8F6K0_9BACI</name>
<dbReference type="EMBL" id="JBAWSY010000010">
    <property type="protein sequence ID" value="MEI4770644.1"/>
    <property type="molecule type" value="Genomic_DNA"/>
</dbReference>
<keyword evidence="2" id="KW-1185">Reference proteome</keyword>
<proteinExistence type="predicted"/>
<reference evidence="1 2" key="1">
    <citation type="submission" date="2024-01" db="EMBL/GenBank/DDBJ databases">
        <title>Seven novel Bacillus-like species.</title>
        <authorList>
            <person name="Liu G."/>
        </authorList>
    </citation>
    <scope>NUCLEOTIDE SEQUENCE [LARGE SCALE GENOMIC DNA]</scope>
    <source>
        <strain evidence="1 2">FJAT-51614</strain>
    </source>
</reference>
<dbReference type="RefSeq" id="WP_336498205.1">
    <property type="nucleotide sequence ID" value="NZ_JBAWSY010000010.1"/>
</dbReference>
<dbReference type="Proteomes" id="UP001364890">
    <property type="component" value="Unassembled WGS sequence"/>
</dbReference>
<evidence type="ECO:0000313" key="1">
    <source>
        <dbReference type="EMBL" id="MEI4770644.1"/>
    </source>
</evidence>
<evidence type="ECO:0000313" key="2">
    <source>
        <dbReference type="Proteomes" id="UP001364890"/>
    </source>
</evidence>
<comment type="caution">
    <text evidence="1">The sequence shown here is derived from an EMBL/GenBank/DDBJ whole genome shotgun (WGS) entry which is preliminary data.</text>
</comment>
<organism evidence="1 2">
    <name type="scientific">Psychrobacillus mangrovi</name>
    <dbReference type="NCBI Taxonomy" id="3117745"/>
    <lineage>
        <taxon>Bacteria</taxon>
        <taxon>Bacillati</taxon>
        <taxon>Bacillota</taxon>
        <taxon>Bacilli</taxon>
        <taxon>Bacillales</taxon>
        <taxon>Bacillaceae</taxon>
        <taxon>Psychrobacillus</taxon>
    </lineage>
</organism>